<reference evidence="15" key="1">
    <citation type="submission" date="2016-11" db="EMBL/GenBank/DDBJ databases">
        <authorList>
            <person name="Varghese N."/>
            <person name="Submissions S."/>
        </authorList>
    </citation>
    <scope>NUCLEOTIDE SEQUENCE [LARGE SCALE GENOMIC DNA]</scope>
    <source>
        <strain evidence="15">DSM 16579</strain>
    </source>
</reference>
<feature type="transmembrane region" description="Helical" evidence="13">
    <location>
        <begin position="128"/>
        <end position="152"/>
    </location>
</feature>
<dbReference type="GO" id="GO:1903607">
    <property type="term" value="P:cytochrome c biosynthetic process"/>
    <property type="evidence" value="ECO:0007669"/>
    <property type="project" value="TreeGrafter"/>
</dbReference>
<evidence type="ECO:0000313" key="15">
    <source>
        <dbReference type="Proteomes" id="UP000184517"/>
    </source>
</evidence>
<dbReference type="Pfam" id="PF03379">
    <property type="entry name" value="CcmB"/>
    <property type="match status" value="1"/>
</dbReference>
<organism evidence="14 15">
    <name type="scientific">Marinomonas polaris DSM 16579</name>
    <dbReference type="NCBI Taxonomy" id="1122206"/>
    <lineage>
        <taxon>Bacteria</taxon>
        <taxon>Pseudomonadati</taxon>
        <taxon>Pseudomonadota</taxon>
        <taxon>Gammaproteobacteria</taxon>
        <taxon>Oceanospirillales</taxon>
        <taxon>Oceanospirillaceae</taxon>
        <taxon>Marinomonas</taxon>
    </lineage>
</organism>
<evidence type="ECO:0000256" key="10">
    <source>
        <dbReference type="ARBA" id="ARBA00022989"/>
    </source>
</evidence>
<dbReference type="PIRSF" id="PIRSF002764">
    <property type="entry name" value="CcmB"/>
    <property type="match status" value="1"/>
</dbReference>
<comment type="similarity">
    <text evidence="3 12">Belongs to the CcmB/CycW/HelB family.</text>
</comment>
<feature type="transmembrane region" description="Helical" evidence="13">
    <location>
        <begin position="45"/>
        <end position="66"/>
    </location>
</feature>
<evidence type="ECO:0000256" key="8">
    <source>
        <dbReference type="ARBA" id="ARBA00022692"/>
    </source>
</evidence>
<dbReference type="STRING" id="1122206.SAMN02745753_03863"/>
<keyword evidence="9 12" id="KW-0201">Cytochrome c-type biogenesis</keyword>
<evidence type="ECO:0000256" key="5">
    <source>
        <dbReference type="ARBA" id="ARBA00022448"/>
    </source>
</evidence>
<name>A0A1M5JJU0_9GAMM</name>
<evidence type="ECO:0000256" key="3">
    <source>
        <dbReference type="ARBA" id="ARBA00010544"/>
    </source>
</evidence>
<evidence type="ECO:0000256" key="7">
    <source>
        <dbReference type="ARBA" id="ARBA00022519"/>
    </source>
</evidence>
<protein>
    <recommendedName>
        <fullName evidence="4 12">Heme exporter protein B</fullName>
    </recommendedName>
</protein>
<evidence type="ECO:0000256" key="6">
    <source>
        <dbReference type="ARBA" id="ARBA00022475"/>
    </source>
</evidence>
<evidence type="ECO:0000256" key="13">
    <source>
        <dbReference type="SAM" id="Phobius"/>
    </source>
</evidence>
<dbReference type="EMBL" id="FQVF01000021">
    <property type="protein sequence ID" value="SHG40791.1"/>
    <property type="molecule type" value="Genomic_DNA"/>
</dbReference>
<sequence length="220" mass="23843">MTYSSFLVSEFLVLWRRKQDVFNALLFFIIVVALFPIGINSSPDFLAPAAAGIVWCAAVLAILMAVESMFKEDYRDGSLEQLVVSGLSLPLLILLKVVAQWLAVVLPLLVMMPLLSEMLYLPRSGFRVLIMTLLIGTPSLFFIGVIGAALTVSIKQGAMLVMLLILPFYLPVIIFSTLAIKAAQAGLPYSGLLAMLLAMSLMSLVISPFMTAIAVKASVN</sequence>
<dbReference type="GO" id="GO:0005886">
    <property type="term" value="C:plasma membrane"/>
    <property type="evidence" value="ECO:0007669"/>
    <property type="project" value="UniProtKB-SubCell"/>
</dbReference>
<dbReference type="InterPro" id="IPR026031">
    <property type="entry name" value="Cyt_c_CcmB_bac"/>
</dbReference>
<gene>
    <name evidence="14" type="ORF">SAMN02745753_03863</name>
</gene>
<evidence type="ECO:0000256" key="11">
    <source>
        <dbReference type="ARBA" id="ARBA00023136"/>
    </source>
</evidence>
<dbReference type="AlphaFoldDB" id="A0A1M5JJU0"/>
<feature type="transmembrane region" description="Helical" evidence="13">
    <location>
        <begin position="78"/>
        <end position="95"/>
    </location>
</feature>
<keyword evidence="7 12" id="KW-0997">Cell inner membrane</keyword>
<dbReference type="PANTHER" id="PTHR30070:SF1">
    <property type="entry name" value="CYTOCHROME C BIOGENESIS B-RELATED"/>
    <property type="match status" value="1"/>
</dbReference>
<evidence type="ECO:0000256" key="4">
    <source>
        <dbReference type="ARBA" id="ARBA00016452"/>
    </source>
</evidence>
<dbReference type="GO" id="GO:0017004">
    <property type="term" value="P:cytochrome complex assembly"/>
    <property type="evidence" value="ECO:0007669"/>
    <property type="project" value="UniProtKB-KW"/>
</dbReference>
<proteinExistence type="inferred from homology"/>
<keyword evidence="11 12" id="KW-0472">Membrane</keyword>
<dbReference type="Proteomes" id="UP000184517">
    <property type="component" value="Unassembled WGS sequence"/>
</dbReference>
<dbReference type="PRINTS" id="PR01414">
    <property type="entry name" value="CCMBBIOGNSIS"/>
</dbReference>
<comment type="function">
    <text evidence="1 12">Required for the export of heme to the periplasm for the biogenesis of c-type cytochromes.</text>
</comment>
<keyword evidence="15" id="KW-1185">Reference proteome</keyword>
<feature type="transmembrane region" description="Helical" evidence="13">
    <location>
        <begin position="192"/>
        <end position="215"/>
    </location>
</feature>
<comment type="subcellular location">
    <subcellularLocation>
        <location evidence="2">Cell inner membrane</location>
        <topology evidence="2">Multi-pass membrane protein</topology>
    </subcellularLocation>
</comment>
<dbReference type="PANTHER" id="PTHR30070">
    <property type="entry name" value="HEME EXPORTER PROTEIN B"/>
    <property type="match status" value="1"/>
</dbReference>
<evidence type="ECO:0000256" key="2">
    <source>
        <dbReference type="ARBA" id="ARBA00004429"/>
    </source>
</evidence>
<dbReference type="InterPro" id="IPR003544">
    <property type="entry name" value="Cyt_c_biogenesis_CcmB"/>
</dbReference>
<keyword evidence="5 12" id="KW-0813">Transport</keyword>
<evidence type="ECO:0000256" key="12">
    <source>
        <dbReference type="PIRNR" id="PIRNR002764"/>
    </source>
</evidence>
<keyword evidence="10 13" id="KW-1133">Transmembrane helix</keyword>
<evidence type="ECO:0000256" key="9">
    <source>
        <dbReference type="ARBA" id="ARBA00022748"/>
    </source>
</evidence>
<keyword evidence="8 13" id="KW-0812">Transmembrane</keyword>
<evidence type="ECO:0000313" key="14">
    <source>
        <dbReference type="EMBL" id="SHG40791.1"/>
    </source>
</evidence>
<accession>A0A1M5JJU0</accession>
<keyword evidence="6 12" id="KW-1003">Cell membrane</keyword>
<feature type="transmembrane region" description="Helical" evidence="13">
    <location>
        <begin position="158"/>
        <end position="180"/>
    </location>
</feature>
<dbReference type="GO" id="GO:0015232">
    <property type="term" value="F:heme transmembrane transporter activity"/>
    <property type="evidence" value="ECO:0007669"/>
    <property type="project" value="InterPro"/>
</dbReference>
<dbReference type="NCBIfam" id="TIGR01190">
    <property type="entry name" value="ccmB"/>
    <property type="match status" value="1"/>
</dbReference>
<dbReference type="RefSeq" id="WP_072841278.1">
    <property type="nucleotide sequence ID" value="NZ_FQVF01000021.1"/>
</dbReference>
<evidence type="ECO:0000256" key="1">
    <source>
        <dbReference type="ARBA" id="ARBA00002442"/>
    </source>
</evidence>
<feature type="transmembrane region" description="Helical" evidence="13">
    <location>
        <begin position="21"/>
        <end position="39"/>
    </location>
</feature>